<evidence type="ECO:0000313" key="7">
    <source>
        <dbReference type="Proteomes" id="UP001190925"/>
    </source>
</evidence>
<dbReference type="PANTHER" id="PTHR42798">
    <property type="entry name" value="LIPOPROTEIN-RELEASING SYSTEM ATP-BINDING PROTEIN LOLD"/>
    <property type="match status" value="1"/>
</dbReference>
<dbReference type="PANTHER" id="PTHR42798:SF7">
    <property type="entry name" value="ALPHA-D-RIBOSE 1-METHYLPHOSPHONATE 5-TRIPHOSPHATE SYNTHASE SUBUNIT PHNL"/>
    <property type="match status" value="1"/>
</dbReference>
<dbReference type="InterPro" id="IPR027417">
    <property type="entry name" value="P-loop_NTPase"/>
</dbReference>
<evidence type="ECO:0000256" key="2">
    <source>
        <dbReference type="ARBA" id="ARBA00022448"/>
    </source>
</evidence>
<reference evidence="6 7" key="1">
    <citation type="journal article" date="2018" name="bioRxiv">
        <title>Evidence of independent acquisition and adaption of ultra-small bacteria to human hosts across the highly diverse yet reduced genomes of the phylum Saccharibacteria.</title>
        <authorList>
            <person name="McLean J.S."/>
            <person name="Bor B."/>
            <person name="To T.T."/>
            <person name="Liu Q."/>
            <person name="Kearns K.A."/>
            <person name="Solden L.M."/>
            <person name="Wrighton K.C."/>
            <person name="He X."/>
            <person name="Shi W."/>
        </authorList>
    </citation>
    <scope>NUCLEOTIDE SEQUENCE [LARGE SCALE GENOMIC DNA]</scope>
    <source>
        <strain evidence="6 7">TM7_CMJM_G6_1_HOT_870</strain>
    </source>
</reference>
<dbReference type="PROSITE" id="PS50893">
    <property type="entry name" value="ABC_TRANSPORTER_2"/>
    <property type="match status" value="1"/>
</dbReference>
<gene>
    <name evidence="6" type="primary">ytrE</name>
    <name evidence="6" type="ORF">G6CMJM_00291</name>
</gene>
<keyword evidence="3" id="KW-0547">Nucleotide-binding</keyword>
<dbReference type="InterPro" id="IPR017871">
    <property type="entry name" value="ABC_transporter-like_CS"/>
</dbReference>
<keyword evidence="4 6" id="KW-0067">ATP-binding</keyword>
<organism evidence="6 7">
    <name type="scientific">Candidatus Nanogingivalis gingivitcus</name>
    <dbReference type="NCBI Taxonomy" id="2171992"/>
    <lineage>
        <taxon>Bacteria</taxon>
        <taxon>Candidatus Saccharimonadota</taxon>
        <taxon>Candidatus Nanosyncoccalia</taxon>
        <taxon>Candidatus Nanogingivales</taxon>
        <taxon>Candidatus Nanogingivalaceae</taxon>
        <taxon>Candidatus Nanogingivalis</taxon>
    </lineage>
</organism>
<evidence type="ECO:0000256" key="1">
    <source>
        <dbReference type="ARBA" id="ARBA00005417"/>
    </source>
</evidence>
<dbReference type="InterPro" id="IPR017911">
    <property type="entry name" value="MacB-like_ATP-bd"/>
</dbReference>
<accession>A0ABY0FIJ5</accession>
<dbReference type="Proteomes" id="UP001190925">
    <property type="component" value="Unassembled WGS sequence"/>
</dbReference>
<name>A0ABY0FIJ5_9BACT</name>
<dbReference type="RefSeq" id="WP_129718708.1">
    <property type="nucleotide sequence ID" value="NZ_PRLK01000004.1"/>
</dbReference>
<evidence type="ECO:0000259" key="5">
    <source>
        <dbReference type="PROSITE" id="PS50893"/>
    </source>
</evidence>
<dbReference type="CDD" id="cd03255">
    <property type="entry name" value="ABC_MJ0796_LolCDE_FtsE"/>
    <property type="match status" value="1"/>
</dbReference>
<sequence>MIEVKNISKTYGKKHNRFKALKNVSFKIPSGKSVAIVGKSGSGKSTLIHAISGLDAPEEGSVFIDGVNILSMKQKKIDKFRAEKMGFIFQSFFVQGNETCSENVSLPLEIAEVPLHSRKSRIKKALMSVGLEDKLKSKARDLSGGQKQRLAIARAIVNNPKIIFADEPTGNLDTVTSKKIEKLLFDYNKQSGVTLFIITHDEDLAKKCEIKIHIKDGQIERIEGNKNA</sequence>
<reference evidence="6 7" key="2">
    <citation type="journal article" date="2020" name="Cell Rep.">
        <title>Acquisition and Adaptation of Ultra-small Parasitic Reduced Genome Bacteria to Mammalian Hosts.</title>
        <authorList>
            <person name="McLean J.S."/>
            <person name="Bor B."/>
            <person name="Kerns K.A."/>
            <person name="Liu Q."/>
            <person name="To T.T."/>
            <person name="Solden L."/>
            <person name="Hendrickson E.L."/>
            <person name="Wrighton K."/>
            <person name="Shi W."/>
            <person name="He X."/>
        </authorList>
    </citation>
    <scope>NUCLEOTIDE SEQUENCE [LARGE SCALE GENOMIC DNA]</scope>
    <source>
        <strain evidence="6 7">TM7_CMJM_G6_1_HOT_870</strain>
    </source>
</reference>
<keyword evidence="7" id="KW-1185">Reference proteome</keyword>
<keyword evidence="2" id="KW-0813">Transport</keyword>
<dbReference type="SMART" id="SM00382">
    <property type="entry name" value="AAA"/>
    <property type="match status" value="1"/>
</dbReference>
<feature type="domain" description="ABC transporter" evidence="5">
    <location>
        <begin position="2"/>
        <end position="228"/>
    </location>
</feature>
<dbReference type="Gene3D" id="3.40.50.300">
    <property type="entry name" value="P-loop containing nucleotide triphosphate hydrolases"/>
    <property type="match status" value="1"/>
</dbReference>
<evidence type="ECO:0000256" key="4">
    <source>
        <dbReference type="ARBA" id="ARBA00022840"/>
    </source>
</evidence>
<evidence type="ECO:0000256" key="3">
    <source>
        <dbReference type="ARBA" id="ARBA00022741"/>
    </source>
</evidence>
<comment type="caution">
    <text evidence="6">The sequence shown here is derived from an EMBL/GenBank/DDBJ whole genome shotgun (WGS) entry which is preliminary data.</text>
</comment>
<dbReference type="InterPro" id="IPR003439">
    <property type="entry name" value="ABC_transporter-like_ATP-bd"/>
</dbReference>
<dbReference type="PROSITE" id="PS00211">
    <property type="entry name" value="ABC_TRANSPORTER_1"/>
    <property type="match status" value="1"/>
</dbReference>
<dbReference type="Pfam" id="PF00005">
    <property type="entry name" value="ABC_tran"/>
    <property type="match status" value="1"/>
</dbReference>
<dbReference type="EMBL" id="PRLK01000004">
    <property type="protein sequence ID" value="RYC72642.1"/>
    <property type="molecule type" value="Genomic_DNA"/>
</dbReference>
<dbReference type="SUPFAM" id="SSF52540">
    <property type="entry name" value="P-loop containing nucleoside triphosphate hydrolases"/>
    <property type="match status" value="1"/>
</dbReference>
<dbReference type="InterPro" id="IPR003593">
    <property type="entry name" value="AAA+_ATPase"/>
</dbReference>
<protein>
    <submittedName>
        <fullName evidence="6">ABC transporter ATP-binding protein YtrE</fullName>
    </submittedName>
</protein>
<comment type="similarity">
    <text evidence="1">Belongs to the ABC transporter superfamily.</text>
</comment>
<dbReference type="GO" id="GO:0005524">
    <property type="term" value="F:ATP binding"/>
    <property type="evidence" value="ECO:0007669"/>
    <property type="project" value="UniProtKB-KW"/>
</dbReference>
<evidence type="ECO:0000313" key="6">
    <source>
        <dbReference type="EMBL" id="RYC72642.1"/>
    </source>
</evidence>
<proteinExistence type="inferred from homology"/>